<comment type="caution">
    <text evidence="4">The sequence shown here is derived from an EMBL/GenBank/DDBJ whole genome shotgun (WGS) entry which is preliminary data.</text>
</comment>
<dbReference type="AlphaFoldDB" id="A0A1Q8CDP9"/>
<keyword evidence="2 4" id="KW-0378">Hydrolase</keyword>
<evidence type="ECO:0000256" key="3">
    <source>
        <dbReference type="ARBA" id="ARBA00022842"/>
    </source>
</evidence>
<dbReference type="InterPro" id="IPR036412">
    <property type="entry name" value="HAD-like_sf"/>
</dbReference>
<dbReference type="OrthoDB" id="9810501at2"/>
<dbReference type="NCBIfam" id="TIGR01509">
    <property type="entry name" value="HAD-SF-IA-v3"/>
    <property type="match status" value="1"/>
</dbReference>
<dbReference type="RefSeq" id="WP_075129016.1">
    <property type="nucleotide sequence ID" value="NZ_MSIE01000061.1"/>
</dbReference>
<dbReference type="STRING" id="1912961.BU204_29330"/>
<dbReference type="PANTHER" id="PTHR46470">
    <property type="entry name" value="N-ACYLNEURAMINATE-9-PHOSPHATASE"/>
    <property type="match status" value="1"/>
</dbReference>
<dbReference type="PRINTS" id="PR00413">
    <property type="entry name" value="HADHALOGNASE"/>
</dbReference>
<dbReference type="Gene3D" id="3.40.50.1000">
    <property type="entry name" value="HAD superfamily/HAD-like"/>
    <property type="match status" value="1"/>
</dbReference>
<reference evidence="4 5" key="1">
    <citation type="submission" date="2016-12" db="EMBL/GenBank/DDBJ databases">
        <title>The draft genome sequence of Actinophytocola sp. 11-183.</title>
        <authorList>
            <person name="Wang W."/>
            <person name="Yuan L."/>
        </authorList>
    </citation>
    <scope>NUCLEOTIDE SEQUENCE [LARGE SCALE GENOMIC DNA]</scope>
    <source>
        <strain evidence="4 5">11-183</strain>
    </source>
</reference>
<dbReference type="SFLD" id="SFLDS00003">
    <property type="entry name" value="Haloacid_Dehalogenase"/>
    <property type="match status" value="1"/>
</dbReference>
<name>A0A1Q8CDP9_9PSEU</name>
<dbReference type="Proteomes" id="UP000185596">
    <property type="component" value="Unassembled WGS sequence"/>
</dbReference>
<dbReference type="Pfam" id="PF00702">
    <property type="entry name" value="Hydrolase"/>
    <property type="match status" value="1"/>
</dbReference>
<proteinExistence type="predicted"/>
<gene>
    <name evidence="4" type="ORF">BU204_29330</name>
</gene>
<evidence type="ECO:0000313" key="4">
    <source>
        <dbReference type="EMBL" id="OLF12483.1"/>
    </source>
</evidence>
<evidence type="ECO:0000313" key="5">
    <source>
        <dbReference type="Proteomes" id="UP000185596"/>
    </source>
</evidence>
<dbReference type="EMBL" id="MSIE01000061">
    <property type="protein sequence ID" value="OLF12483.1"/>
    <property type="molecule type" value="Genomic_DNA"/>
</dbReference>
<comment type="cofactor">
    <cofactor evidence="1">
        <name>Mg(2+)</name>
        <dbReference type="ChEBI" id="CHEBI:18420"/>
    </cofactor>
</comment>
<dbReference type="InterPro" id="IPR006439">
    <property type="entry name" value="HAD-SF_hydro_IA"/>
</dbReference>
<evidence type="ECO:0000256" key="1">
    <source>
        <dbReference type="ARBA" id="ARBA00001946"/>
    </source>
</evidence>
<dbReference type="NCBIfam" id="TIGR01549">
    <property type="entry name" value="HAD-SF-IA-v1"/>
    <property type="match status" value="1"/>
</dbReference>
<keyword evidence="5" id="KW-1185">Reference proteome</keyword>
<dbReference type="InterPro" id="IPR023214">
    <property type="entry name" value="HAD_sf"/>
</dbReference>
<keyword evidence="3" id="KW-0460">Magnesium</keyword>
<evidence type="ECO:0000256" key="2">
    <source>
        <dbReference type="ARBA" id="ARBA00022801"/>
    </source>
</evidence>
<protein>
    <submittedName>
        <fullName evidence="4">HAD family hydrolase</fullName>
    </submittedName>
</protein>
<dbReference type="PANTHER" id="PTHR46470:SF4">
    <property type="entry name" value="5-AMINO-6-(5-PHOSPHO-D-RIBITYLAMINO)URACIL PHOSPHATASE YIGB"/>
    <property type="match status" value="1"/>
</dbReference>
<organism evidence="4 5">
    <name type="scientific">Actinophytocola xanthii</name>
    <dbReference type="NCBI Taxonomy" id="1912961"/>
    <lineage>
        <taxon>Bacteria</taxon>
        <taxon>Bacillati</taxon>
        <taxon>Actinomycetota</taxon>
        <taxon>Actinomycetes</taxon>
        <taxon>Pseudonocardiales</taxon>
        <taxon>Pseudonocardiaceae</taxon>
    </lineage>
</organism>
<dbReference type="GO" id="GO:0044281">
    <property type="term" value="P:small molecule metabolic process"/>
    <property type="evidence" value="ECO:0007669"/>
    <property type="project" value="UniProtKB-ARBA"/>
</dbReference>
<dbReference type="InterPro" id="IPR051400">
    <property type="entry name" value="HAD-like_hydrolase"/>
</dbReference>
<sequence>MRAVIFDWGGTLTPWIPMDHVAAWRTYADELHPGDAEQAARVAAAIHAAETAAWALVRHEHRAFTIAQVLAAASAAEHDDGYTAYRRFWERATRTHPEVAPLITTLREQGLRVGVLSSTPWPAAWHEELLRRDGVLDLFHATVWSSDLEYTKPHPSAFLAAMAAVGVDDPADCVYVGDRLYDDISGAKGVGMRAVFVPHTVIPADQQVPVDVEPDAVLHRLDELPAVLDRWRR</sequence>
<dbReference type="SFLD" id="SFLDG01129">
    <property type="entry name" value="C1.5:_HAD__Beta-PGM__Phosphata"/>
    <property type="match status" value="1"/>
</dbReference>
<dbReference type="GO" id="GO:0016787">
    <property type="term" value="F:hydrolase activity"/>
    <property type="evidence" value="ECO:0007669"/>
    <property type="project" value="UniProtKB-KW"/>
</dbReference>
<accession>A0A1Q8CDP9</accession>
<dbReference type="SUPFAM" id="SSF56784">
    <property type="entry name" value="HAD-like"/>
    <property type="match status" value="1"/>
</dbReference>